<sequence length="297" mass="32787">MVLLSTSSLAILLASSAYAVRINKRQPLLRSAGSKRDVCNLSDRNFEPILWHEYGEADCPVERHMREGHCPPADDDGSNMSDICMGFCQVRTWFHQEKEQPIINSYCHGPFTCTITDTHTDTWTWNGGIKLDGSILKVLSLGISGGLSVASAMMHSTAFQVHLNPNECGYFTMLPIVKEVCGTLTEWGIDRVEQEYCGGDWMQPGVQPANDWANYCVQEPKSPEGKLDTDTIFVRTDCVTREPLELQFQDQLFQAHPELLLDRGVVAERIQDFLRSVGSGGVIGGTALDENGGQGSG</sequence>
<accession>A0A6G1H679</accession>
<gene>
    <name evidence="2" type="ORF">K402DRAFT_452501</name>
</gene>
<dbReference type="Proteomes" id="UP000800041">
    <property type="component" value="Unassembled WGS sequence"/>
</dbReference>
<keyword evidence="3" id="KW-1185">Reference proteome</keyword>
<evidence type="ECO:0000256" key="1">
    <source>
        <dbReference type="SAM" id="SignalP"/>
    </source>
</evidence>
<keyword evidence="1" id="KW-0732">Signal</keyword>
<feature type="chain" id="PRO_5026301392" evidence="1">
    <location>
        <begin position="20"/>
        <end position="297"/>
    </location>
</feature>
<feature type="signal peptide" evidence="1">
    <location>
        <begin position="1"/>
        <end position="19"/>
    </location>
</feature>
<reference evidence="2" key="1">
    <citation type="journal article" date="2020" name="Stud. Mycol.">
        <title>101 Dothideomycetes genomes: a test case for predicting lifestyles and emergence of pathogens.</title>
        <authorList>
            <person name="Haridas S."/>
            <person name="Albert R."/>
            <person name="Binder M."/>
            <person name="Bloem J."/>
            <person name="Labutti K."/>
            <person name="Salamov A."/>
            <person name="Andreopoulos B."/>
            <person name="Baker S."/>
            <person name="Barry K."/>
            <person name="Bills G."/>
            <person name="Bluhm B."/>
            <person name="Cannon C."/>
            <person name="Castanera R."/>
            <person name="Culley D."/>
            <person name="Daum C."/>
            <person name="Ezra D."/>
            <person name="Gonzalez J."/>
            <person name="Henrissat B."/>
            <person name="Kuo A."/>
            <person name="Liang C."/>
            <person name="Lipzen A."/>
            <person name="Lutzoni F."/>
            <person name="Magnuson J."/>
            <person name="Mondo S."/>
            <person name="Nolan M."/>
            <person name="Ohm R."/>
            <person name="Pangilinan J."/>
            <person name="Park H.-J."/>
            <person name="Ramirez L."/>
            <person name="Alfaro M."/>
            <person name="Sun H."/>
            <person name="Tritt A."/>
            <person name="Yoshinaga Y."/>
            <person name="Zwiers L.-H."/>
            <person name="Turgeon B."/>
            <person name="Goodwin S."/>
            <person name="Spatafora J."/>
            <person name="Crous P."/>
            <person name="Grigoriev I."/>
        </authorList>
    </citation>
    <scope>NUCLEOTIDE SEQUENCE</scope>
    <source>
        <strain evidence="2">CBS 113979</strain>
    </source>
</reference>
<evidence type="ECO:0000313" key="2">
    <source>
        <dbReference type="EMBL" id="KAF1988733.1"/>
    </source>
</evidence>
<proteinExistence type="predicted"/>
<dbReference type="AlphaFoldDB" id="A0A6G1H679"/>
<evidence type="ECO:0000313" key="3">
    <source>
        <dbReference type="Proteomes" id="UP000800041"/>
    </source>
</evidence>
<dbReference type="EMBL" id="ML977147">
    <property type="protein sequence ID" value="KAF1988733.1"/>
    <property type="molecule type" value="Genomic_DNA"/>
</dbReference>
<organism evidence="2 3">
    <name type="scientific">Aulographum hederae CBS 113979</name>
    <dbReference type="NCBI Taxonomy" id="1176131"/>
    <lineage>
        <taxon>Eukaryota</taxon>
        <taxon>Fungi</taxon>
        <taxon>Dikarya</taxon>
        <taxon>Ascomycota</taxon>
        <taxon>Pezizomycotina</taxon>
        <taxon>Dothideomycetes</taxon>
        <taxon>Pleosporomycetidae</taxon>
        <taxon>Aulographales</taxon>
        <taxon>Aulographaceae</taxon>
    </lineage>
</organism>
<protein>
    <submittedName>
        <fullName evidence="2">Uncharacterized protein</fullName>
    </submittedName>
</protein>
<dbReference type="OrthoDB" id="1896086at2759"/>
<name>A0A6G1H679_9PEZI</name>